<proteinExistence type="predicted"/>
<gene>
    <name evidence="2" type="ORF">GGX14DRAFT_311864</name>
</gene>
<name>A0AAD6YHK0_9AGAR</name>
<keyword evidence="3" id="KW-1185">Reference proteome</keyword>
<organism evidence="2 3">
    <name type="scientific">Mycena pura</name>
    <dbReference type="NCBI Taxonomy" id="153505"/>
    <lineage>
        <taxon>Eukaryota</taxon>
        <taxon>Fungi</taxon>
        <taxon>Dikarya</taxon>
        <taxon>Basidiomycota</taxon>
        <taxon>Agaricomycotina</taxon>
        <taxon>Agaricomycetes</taxon>
        <taxon>Agaricomycetidae</taxon>
        <taxon>Agaricales</taxon>
        <taxon>Marasmiineae</taxon>
        <taxon>Mycenaceae</taxon>
        <taxon>Mycena</taxon>
    </lineage>
</organism>
<accession>A0AAD6YHK0</accession>
<evidence type="ECO:0000313" key="3">
    <source>
        <dbReference type="Proteomes" id="UP001219525"/>
    </source>
</evidence>
<evidence type="ECO:0000313" key="2">
    <source>
        <dbReference type="EMBL" id="KAJ7214024.1"/>
    </source>
</evidence>
<dbReference type="InterPro" id="IPR058913">
    <property type="entry name" value="Integrase_dom_put"/>
</dbReference>
<dbReference type="AlphaFoldDB" id="A0AAD6YHK0"/>
<dbReference type="Proteomes" id="UP001219525">
    <property type="component" value="Unassembled WGS sequence"/>
</dbReference>
<sequence length="56" mass="6539">VYSSVHRVDGIGRVLRQQHLIKRREYQVPQPHALWHIDGHHKLILWGIMLHGIADG</sequence>
<reference evidence="2" key="1">
    <citation type="submission" date="2023-03" db="EMBL/GenBank/DDBJ databases">
        <title>Massive genome expansion in bonnet fungi (Mycena s.s.) driven by repeated elements and novel gene families across ecological guilds.</title>
        <authorList>
            <consortium name="Lawrence Berkeley National Laboratory"/>
            <person name="Harder C.B."/>
            <person name="Miyauchi S."/>
            <person name="Viragh M."/>
            <person name="Kuo A."/>
            <person name="Thoen E."/>
            <person name="Andreopoulos B."/>
            <person name="Lu D."/>
            <person name="Skrede I."/>
            <person name="Drula E."/>
            <person name="Henrissat B."/>
            <person name="Morin E."/>
            <person name="Kohler A."/>
            <person name="Barry K."/>
            <person name="LaButti K."/>
            <person name="Morin E."/>
            <person name="Salamov A."/>
            <person name="Lipzen A."/>
            <person name="Mereny Z."/>
            <person name="Hegedus B."/>
            <person name="Baldrian P."/>
            <person name="Stursova M."/>
            <person name="Weitz H."/>
            <person name="Taylor A."/>
            <person name="Grigoriev I.V."/>
            <person name="Nagy L.G."/>
            <person name="Martin F."/>
            <person name="Kauserud H."/>
        </authorList>
    </citation>
    <scope>NUCLEOTIDE SEQUENCE</scope>
    <source>
        <strain evidence="2">9144</strain>
    </source>
</reference>
<feature type="domain" description="Integrase core" evidence="1">
    <location>
        <begin position="26"/>
        <end position="56"/>
    </location>
</feature>
<dbReference type="PANTHER" id="PTHR46791:SF5">
    <property type="entry name" value="CLR5 DOMAIN-CONTAINING PROTEIN-RELATED"/>
    <property type="match status" value="1"/>
</dbReference>
<dbReference type="EMBL" id="JARJCW010000020">
    <property type="protein sequence ID" value="KAJ7214024.1"/>
    <property type="molecule type" value="Genomic_DNA"/>
</dbReference>
<dbReference type="PANTHER" id="PTHR46791">
    <property type="entry name" value="EXPRESSED PROTEIN"/>
    <property type="match status" value="1"/>
</dbReference>
<feature type="non-terminal residue" evidence="2">
    <location>
        <position position="1"/>
    </location>
</feature>
<evidence type="ECO:0000259" key="1">
    <source>
        <dbReference type="Pfam" id="PF24764"/>
    </source>
</evidence>
<dbReference type="Pfam" id="PF24764">
    <property type="entry name" value="rva_4"/>
    <property type="match status" value="1"/>
</dbReference>
<comment type="caution">
    <text evidence="2">The sequence shown here is derived from an EMBL/GenBank/DDBJ whole genome shotgun (WGS) entry which is preliminary data.</text>
</comment>
<feature type="non-terminal residue" evidence="2">
    <location>
        <position position="56"/>
    </location>
</feature>
<protein>
    <recommendedName>
        <fullName evidence="1">Integrase core domain-containing protein</fullName>
    </recommendedName>
</protein>